<sequence length="1455" mass="163228">MNAFLSIYSTIPGSSELDISGVLASLTKAHNSVVKSQIDAALTTLLCFAEKNNDSGRAMHILRCFLKLLLAHIQLPENRGTTVTGCRGLWILLGQFILKVDGAANDFVTWFAKQDICKALLGSSVSPEVLTFRHVFNCLLLYTQALFSDDSYGASSRTTNSGETTTSIEDRRAYLCLSDMVLYLQSFILIFLQTNLASISTLDQDKEAYTSSLQMIIRLCSVHNPAFLSTLPCPNKNANLIMGSTDVTHGYMLFHLLLQPEDFRIYVQNDACPYTLLLKFLHPESSPVLFMLVTDAERLISHPRTDWSSRYYLALFETIVSTDSFASSGLLTKLPYKLSPIALPIYGRVVSRTIDYLLRTRKTQSKTFWKLIEIQLSCFNVFPSDVVFFEMRKFIVQHGKASIFISRVISTINHKALSPQDLLKIVKLYALFLIEGDAPTAGIVRLKVEELTRDFPSALHEALPHELFIRVCLRSHINISKEVLCQFLLGVASLAPGDEQIKECTIGLFKDFLTTSLDAHCYYSDLCCGSDTPANSNVTLLPFAPLLLAINNTFGTNLHQKEYALLFEFFFGGADRDTAEVVYMQLKPLLSKYTALFSNALMPEMLGSESQEYAPLRVLHFLFVQGGLDYFTASSQETASDGNIISKFRIDKVITLQLLTLGSCLFIHLPDTYLDVLCAKFIDECINNCNFQTIILTVNKAFVLYSLSVSIDTSTVDIPIRIGHMLGCFIKSAYSAYQAVENDELLSIIVGLLNFYILCKNSSSLVLFVDEPRRSISEQDVRQVISDAGCSISQILNYIFEGANTTDQGTNRLLTVSYVLSPINPKPHNKRLRSPLGTPSSRNSISASSTQAVTSPNGTSILVGDVYVKRQPTAINSPAYRMLWLYTPFFLELLNTLASIINIPLRLMPTCLHVPMGWVSFGISRPSEMHSADFGRLLTEEIYVPVIDHYGLTAGRTLSLEQCIAERPNDEQSNDILSDTAQNVIIPDASQFSVNTILPYPISPGTHDYLMSQRFAVRSEHLSMLLSTYPMSYIRRLFGCVDLWKSFLRADPTEAMRQLAVVPFFVTTLNCKTTAENIRSLYSSLITTLEKEISLTLRQKFSKLLTDMAIMLFTRFKTISRAFSHKRRSYGIVNGILCFTHCAMLAPFADSVANFIIRFLKHPKCFDELACHDNLVSYIHLAEGFYLSFISRDGKSAMSAISRRIGSEALVSSIEHMRSSNWEIRNAWMSLFGAVAKTTFYNTGLDRRKLLDRLTSSALERIGNSLERFIYAKRADDYTVEQVLSAGLVYAHVPNIQSDNLRLFKSAIHLLFSPHISLRALAGKIFAVQFGDSVEQMVTEVLCWLRTADFVDELTDECDDITDYGDRCIAFSSSMLPDLRCSPLSRRICSLMESRYNHQKYVVTLLESLSFVLHHADCSGNELCYGILDLLQRLKVSEVDVLIIRSRAYSLGTRE</sequence>
<protein>
    <recommendedName>
        <fullName evidence="4">DUF2428 domain-containing protein</fullName>
    </recommendedName>
</protein>
<feature type="region of interest" description="Disordered" evidence="1">
    <location>
        <begin position="825"/>
        <end position="853"/>
    </location>
</feature>
<feature type="compositionally biased region" description="Polar residues" evidence="1">
    <location>
        <begin position="837"/>
        <end position="853"/>
    </location>
</feature>
<comment type="caution">
    <text evidence="2">The sequence shown here is derived from an EMBL/GenBank/DDBJ whole genome shotgun (WGS) entry which is preliminary data.</text>
</comment>
<gene>
    <name evidence="2" type="ORF">GLP15_4019</name>
</gene>
<name>E1F8E0_GIAIA</name>
<evidence type="ECO:0000256" key="1">
    <source>
        <dbReference type="SAM" id="MobiDB-lite"/>
    </source>
</evidence>
<dbReference type="Proteomes" id="UP000008974">
    <property type="component" value="Unassembled WGS sequence"/>
</dbReference>
<evidence type="ECO:0000313" key="2">
    <source>
        <dbReference type="EMBL" id="EFO61299.1"/>
    </source>
</evidence>
<dbReference type="EMBL" id="ACVC01000233">
    <property type="protein sequence ID" value="EFO61299.1"/>
    <property type="molecule type" value="Genomic_DNA"/>
</dbReference>
<accession>E1F8E0</accession>
<reference evidence="2 3" key="1">
    <citation type="journal article" date="2010" name="BMC Genomics">
        <title>Genome analysis and comparative genomics of a Giardia intestinalis assemblage E isolate.</title>
        <authorList>
            <person name="Jerlstrom-Hultqvist J."/>
            <person name="Franzen O."/>
            <person name="Ankarklev J."/>
            <person name="Xu F."/>
            <person name="Nohynkova E."/>
            <person name="Andersson J.O."/>
            <person name="Svard S.G."/>
            <person name="Andersson B."/>
        </authorList>
    </citation>
    <scope>NUCLEOTIDE SEQUENCE [LARGE SCALE GENOMIC DNA]</scope>
    <source>
        <strain evidence="2 3">P15</strain>
    </source>
</reference>
<organism evidence="2 3">
    <name type="scientific">Giardia intestinalis (strain P15)</name>
    <name type="common">Giardia lamblia</name>
    <dbReference type="NCBI Taxonomy" id="658858"/>
    <lineage>
        <taxon>Eukaryota</taxon>
        <taxon>Metamonada</taxon>
        <taxon>Diplomonadida</taxon>
        <taxon>Hexamitidae</taxon>
        <taxon>Giardiinae</taxon>
        <taxon>Giardia</taxon>
    </lineage>
</organism>
<dbReference type="OMA" id="RRICSLM"/>
<dbReference type="OrthoDB" id="10252389at2759"/>
<dbReference type="VEuPathDB" id="GiardiaDB:GLP15_4019"/>
<proteinExistence type="predicted"/>
<evidence type="ECO:0008006" key="4">
    <source>
        <dbReference type="Google" id="ProtNLM"/>
    </source>
</evidence>
<evidence type="ECO:0000313" key="3">
    <source>
        <dbReference type="Proteomes" id="UP000008974"/>
    </source>
</evidence>